<dbReference type="STRING" id="1503961.SAMN05421736_11297"/>
<dbReference type="EMBL" id="FNPI01000012">
    <property type="protein sequence ID" value="SDZ42391.1"/>
    <property type="molecule type" value="Genomic_DNA"/>
</dbReference>
<organism evidence="2 3">
    <name type="scientific">Evansella caseinilytica</name>
    <dbReference type="NCBI Taxonomy" id="1503961"/>
    <lineage>
        <taxon>Bacteria</taxon>
        <taxon>Bacillati</taxon>
        <taxon>Bacillota</taxon>
        <taxon>Bacilli</taxon>
        <taxon>Bacillales</taxon>
        <taxon>Bacillaceae</taxon>
        <taxon>Evansella</taxon>
    </lineage>
</organism>
<proteinExistence type="predicted"/>
<keyword evidence="1" id="KW-0472">Membrane</keyword>
<keyword evidence="1" id="KW-0812">Transmembrane</keyword>
<keyword evidence="3" id="KW-1185">Reference proteome</keyword>
<keyword evidence="1" id="KW-1133">Transmembrane helix</keyword>
<evidence type="ECO:0000313" key="2">
    <source>
        <dbReference type="EMBL" id="SDZ42391.1"/>
    </source>
</evidence>
<evidence type="ECO:0000256" key="1">
    <source>
        <dbReference type="SAM" id="Phobius"/>
    </source>
</evidence>
<feature type="transmembrane region" description="Helical" evidence="1">
    <location>
        <begin position="14"/>
        <end position="37"/>
    </location>
</feature>
<reference evidence="3" key="1">
    <citation type="submission" date="2016-10" db="EMBL/GenBank/DDBJ databases">
        <authorList>
            <person name="Varghese N."/>
            <person name="Submissions S."/>
        </authorList>
    </citation>
    <scope>NUCLEOTIDE SEQUENCE [LARGE SCALE GENOMIC DNA]</scope>
    <source>
        <strain evidence="3">SP</strain>
    </source>
</reference>
<gene>
    <name evidence="2" type="ORF">SAMN05421736_11297</name>
</gene>
<dbReference type="OrthoDB" id="3268975at2"/>
<name>A0A1H3SXV0_9BACI</name>
<evidence type="ECO:0000313" key="3">
    <source>
        <dbReference type="Proteomes" id="UP000198935"/>
    </source>
</evidence>
<sequence>MNKVIFQNLRFRKWVVLLWLMAVAAIFSILPLCFTLLQDVSMQAESDVTYYARGSYDLLIRPQENISDIERELGIVHENYLGAGNGGISVEQWQSIKAREDIDIAAPVSSLGYFTGISTNFAVQPFPSSSTRYRTELLTTDNIHTYTIDSFDGILLESSRPASSFMDHHGNPPFDAIIADLRLMSEFQKKIHSFCFRIRIIYWLELIRKKRRS</sequence>
<protein>
    <submittedName>
        <fullName evidence="2">Uncharacterized protein</fullName>
    </submittedName>
</protein>
<accession>A0A1H3SXV0</accession>
<dbReference type="AlphaFoldDB" id="A0A1H3SXV0"/>
<dbReference type="Proteomes" id="UP000198935">
    <property type="component" value="Unassembled WGS sequence"/>
</dbReference>